<name>A0A1F5Z3Z1_9BACT</name>
<dbReference type="STRING" id="1798377.A2872_04035"/>
<keyword evidence="10" id="KW-0665">Pyrimidine biosynthesis</keyword>
<gene>
    <name evidence="16" type="ORF">A2872_04035</name>
</gene>
<dbReference type="InterPro" id="IPR005719">
    <property type="entry name" value="Dihydroorotate_DH_2"/>
</dbReference>
<comment type="cofactor">
    <cofactor evidence="1">
        <name>FMN</name>
        <dbReference type="ChEBI" id="CHEBI:58210"/>
    </cofactor>
</comment>
<dbReference type="GO" id="GO:0006207">
    <property type="term" value="P:'de novo' pyrimidine nucleobase biosynthetic process"/>
    <property type="evidence" value="ECO:0007669"/>
    <property type="project" value="UniProtKB-UniRule"/>
</dbReference>
<dbReference type="UniPathway" id="UPA00070">
    <property type="reaction ID" value="UER00946"/>
</dbReference>
<evidence type="ECO:0000256" key="14">
    <source>
        <dbReference type="NCBIfam" id="TIGR01036"/>
    </source>
</evidence>
<evidence type="ECO:0000256" key="12">
    <source>
        <dbReference type="ARBA" id="ARBA00023136"/>
    </source>
</evidence>
<dbReference type="CDD" id="cd04738">
    <property type="entry name" value="DHOD_2_like"/>
    <property type="match status" value="1"/>
</dbReference>
<dbReference type="InterPro" id="IPR001295">
    <property type="entry name" value="Dihydroorotate_DH_CS"/>
</dbReference>
<dbReference type="AlphaFoldDB" id="A0A1F5Z3Z1"/>
<dbReference type="Pfam" id="PF01180">
    <property type="entry name" value="DHO_dh"/>
    <property type="match status" value="1"/>
</dbReference>
<comment type="catalytic activity">
    <reaction evidence="13">
        <text>(S)-dihydroorotate + a quinone = orotate + a quinol</text>
        <dbReference type="Rhea" id="RHEA:30187"/>
        <dbReference type="ChEBI" id="CHEBI:24646"/>
        <dbReference type="ChEBI" id="CHEBI:30839"/>
        <dbReference type="ChEBI" id="CHEBI:30864"/>
        <dbReference type="ChEBI" id="CHEBI:132124"/>
        <dbReference type="EC" id="1.3.5.2"/>
    </reaction>
</comment>
<dbReference type="PANTHER" id="PTHR48109:SF4">
    <property type="entry name" value="DIHYDROOROTATE DEHYDROGENASE (QUINONE), MITOCHONDRIAL"/>
    <property type="match status" value="1"/>
</dbReference>
<dbReference type="Gene3D" id="3.20.20.70">
    <property type="entry name" value="Aldolase class I"/>
    <property type="match status" value="1"/>
</dbReference>
<dbReference type="GO" id="GO:0106430">
    <property type="term" value="F:dihydroorotate dehydrogenase (quinone) activity"/>
    <property type="evidence" value="ECO:0007669"/>
    <property type="project" value="UniProtKB-EC"/>
</dbReference>
<proteinExistence type="inferred from homology"/>
<evidence type="ECO:0000256" key="10">
    <source>
        <dbReference type="ARBA" id="ARBA00022975"/>
    </source>
</evidence>
<dbReference type="InterPro" id="IPR012135">
    <property type="entry name" value="Dihydroorotate_DH_1_2"/>
</dbReference>
<accession>A0A1F5Z3Z1</accession>
<evidence type="ECO:0000256" key="13">
    <source>
        <dbReference type="ARBA" id="ARBA00048639"/>
    </source>
</evidence>
<dbReference type="GO" id="GO:0005737">
    <property type="term" value="C:cytoplasm"/>
    <property type="evidence" value="ECO:0007669"/>
    <property type="project" value="InterPro"/>
</dbReference>
<evidence type="ECO:0000256" key="4">
    <source>
        <dbReference type="ARBA" id="ARBA00005161"/>
    </source>
</evidence>
<evidence type="ECO:0000256" key="7">
    <source>
        <dbReference type="ARBA" id="ARBA00018366"/>
    </source>
</evidence>
<evidence type="ECO:0000259" key="15">
    <source>
        <dbReference type="Pfam" id="PF01180"/>
    </source>
</evidence>
<reference evidence="16 17" key="1">
    <citation type="journal article" date="2016" name="Nat. Commun.">
        <title>Thousands of microbial genomes shed light on interconnected biogeochemical processes in an aquifer system.</title>
        <authorList>
            <person name="Anantharaman K."/>
            <person name="Brown C.T."/>
            <person name="Hug L.A."/>
            <person name="Sharon I."/>
            <person name="Castelle C.J."/>
            <person name="Probst A.J."/>
            <person name="Thomas B.C."/>
            <person name="Singh A."/>
            <person name="Wilkins M.J."/>
            <person name="Karaoz U."/>
            <person name="Brodie E.L."/>
            <person name="Williams K.H."/>
            <person name="Hubbard S.S."/>
            <person name="Banfield J.F."/>
        </authorList>
    </citation>
    <scope>NUCLEOTIDE SEQUENCE [LARGE SCALE GENOMIC DNA]</scope>
</reference>
<evidence type="ECO:0000313" key="17">
    <source>
        <dbReference type="Proteomes" id="UP000178681"/>
    </source>
</evidence>
<dbReference type="PROSITE" id="PS00912">
    <property type="entry name" value="DHODEHASE_2"/>
    <property type="match status" value="1"/>
</dbReference>
<dbReference type="NCBIfam" id="TIGR01036">
    <property type="entry name" value="pyrD_sub2"/>
    <property type="match status" value="1"/>
</dbReference>
<keyword evidence="8" id="KW-0285">Flavoprotein</keyword>
<dbReference type="GO" id="GO:0044205">
    <property type="term" value="P:'de novo' UMP biosynthetic process"/>
    <property type="evidence" value="ECO:0007669"/>
    <property type="project" value="UniProtKB-UniPathway"/>
</dbReference>
<evidence type="ECO:0000256" key="2">
    <source>
        <dbReference type="ARBA" id="ARBA00003125"/>
    </source>
</evidence>
<evidence type="ECO:0000256" key="3">
    <source>
        <dbReference type="ARBA" id="ARBA00004370"/>
    </source>
</evidence>
<dbReference type="GO" id="GO:0005886">
    <property type="term" value="C:plasma membrane"/>
    <property type="evidence" value="ECO:0007669"/>
    <property type="project" value="TreeGrafter"/>
</dbReference>
<evidence type="ECO:0000256" key="8">
    <source>
        <dbReference type="ARBA" id="ARBA00022630"/>
    </source>
</evidence>
<dbReference type="SUPFAM" id="SSF51395">
    <property type="entry name" value="FMN-linked oxidoreductases"/>
    <property type="match status" value="1"/>
</dbReference>
<dbReference type="InterPro" id="IPR050074">
    <property type="entry name" value="DHO_dehydrogenase"/>
</dbReference>
<feature type="domain" description="Dihydroorotate dehydrogenase catalytic" evidence="15">
    <location>
        <begin position="53"/>
        <end position="351"/>
    </location>
</feature>
<dbReference type="EMBL" id="MFJG01000013">
    <property type="protein sequence ID" value="OGG07170.1"/>
    <property type="molecule type" value="Genomic_DNA"/>
</dbReference>
<evidence type="ECO:0000256" key="6">
    <source>
        <dbReference type="ARBA" id="ARBA00012791"/>
    </source>
</evidence>
<dbReference type="PIRSF" id="PIRSF000164">
    <property type="entry name" value="DHO_oxidase"/>
    <property type="match status" value="1"/>
</dbReference>
<comment type="caution">
    <text evidence="16">The sequence shown here is derived from an EMBL/GenBank/DDBJ whole genome shotgun (WGS) entry which is preliminary data.</text>
</comment>
<evidence type="ECO:0000256" key="5">
    <source>
        <dbReference type="ARBA" id="ARBA00005359"/>
    </source>
</evidence>
<protein>
    <recommendedName>
        <fullName evidence="7 14">Dihydroorotate dehydrogenase (quinone)</fullName>
        <ecNumber evidence="6 14">1.3.5.2</ecNumber>
    </recommendedName>
</protein>
<comment type="similarity">
    <text evidence="5">Belongs to the dihydroorotate dehydrogenase family. Type 2 subfamily.</text>
</comment>
<dbReference type="InterPro" id="IPR013785">
    <property type="entry name" value="Aldolase_TIM"/>
</dbReference>
<keyword evidence="11" id="KW-0560">Oxidoreductase</keyword>
<keyword evidence="9" id="KW-0288">FMN</keyword>
<sequence length="351" mass="38723">MASFYKDFLKPFFFRFDPEFVHESVVALGELIGEDEIAKFLLGKTICFRNKKLERTVGGIKFKNPLGLAAGFDYDGRCAAVLKSVGFGFNTVGTVTAKPYGGNPKPRLGRLPNSKSLFVNKGFKNQGVAAIAKRLEDKNLTDIVLGISVGASNLPEVDSIGKAIDDYLFTFEYLKNKKFVRYFELNISCPNTALPENFTNPKNLEVLVKKIAKVKLGKPVFVKMPNEITPGRIDPLIEVALKHGISGFILSNLVKDRKNKYILPEELKRFTNFKGNFSGRPCFEGSNRLIAHVSKKYGRDAVIIGCGGVFTAQDALVKFQAGADLVQMVTGLIFEGPQVAGRINRELATLL</sequence>
<comment type="pathway">
    <text evidence="4">Pyrimidine metabolism; UMP biosynthesis via de novo pathway; orotate from (S)-dihydroorotate (quinone route): step 1/1.</text>
</comment>
<evidence type="ECO:0000313" key="16">
    <source>
        <dbReference type="EMBL" id="OGG07170.1"/>
    </source>
</evidence>
<dbReference type="InterPro" id="IPR005720">
    <property type="entry name" value="Dihydroorotate_DH_cat"/>
</dbReference>
<evidence type="ECO:0000256" key="11">
    <source>
        <dbReference type="ARBA" id="ARBA00023002"/>
    </source>
</evidence>
<dbReference type="Proteomes" id="UP000178681">
    <property type="component" value="Unassembled WGS sequence"/>
</dbReference>
<evidence type="ECO:0000256" key="1">
    <source>
        <dbReference type="ARBA" id="ARBA00001917"/>
    </source>
</evidence>
<comment type="function">
    <text evidence="2">Catalyzes the conversion of dihydroorotate to orotate with quinone as electron acceptor.</text>
</comment>
<comment type="subcellular location">
    <subcellularLocation>
        <location evidence="3">Membrane</location>
    </subcellularLocation>
</comment>
<evidence type="ECO:0000256" key="9">
    <source>
        <dbReference type="ARBA" id="ARBA00022643"/>
    </source>
</evidence>
<dbReference type="EC" id="1.3.5.2" evidence="6 14"/>
<dbReference type="PANTHER" id="PTHR48109">
    <property type="entry name" value="DIHYDROOROTATE DEHYDROGENASE (QUINONE), MITOCHONDRIAL-RELATED"/>
    <property type="match status" value="1"/>
</dbReference>
<organism evidence="16 17">
    <name type="scientific">Candidatus Gottesmanbacteria bacterium RIFCSPHIGHO2_01_FULL_42_12</name>
    <dbReference type="NCBI Taxonomy" id="1798377"/>
    <lineage>
        <taxon>Bacteria</taxon>
        <taxon>Candidatus Gottesmaniibacteriota</taxon>
    </lineage>
</organism>
<keyword evidence="12" id="KW-0472">Membrane</keyword>
<dbReference type="NCBIfam" id="NF003652">
    <property type="entry name" value="PRK05286.2-5"/>
    <property type="match status" value="1"/>
</dbReference>